<evidence type="ECO:0000313" key="3">
    <source>
        <dbReference type="Proteomes" id="UP001187143"/>
    </source>
</evidence>
<evidence type="ECO:0000313" key="2">
    <source>
        <dbReference type="EMBL" id="MDV7015291.1"/>
    </source>
</evidence>
<organism evidence="2 3">
    <name type="scientific">Mycobacterium intracellulare</name>
    <dbReference type="NCBI Taxonomy" id="1767"/>
    <lineage>
        <taxon>Bacteria</taxon>
        <taxon>Bacillati</taxon>
        <taxon>Actinomycetota</taxon>
        <taxon>Actinomycetes</taxon>
        <taxon>Mycobacteriales</taxon>
        <taxon>Mycobacteriaceae</taxon>
        <taxon>Mycobacterium</taxon>
        <taxon>Mycobacterium avium complex (MAC)</taxon>
    </lineage>
</organism>
<dbReference type="RefSeq" id="WP_225325490.1">
    <property type="nucleotide sequence ID" value="NZ_JAEKMV010000041.1"/>
</dbReference>
<evidence type="ECO:0000256" key="1">
    <source>
        <dbReference type="SAM" id="MobiDB-lite"/>
    </source>
</evidence>
<dbReference type="EMBL" id="JAWLLD010000037">
    <property type="protein sequence ID" value="MDV7015291.1"/>
    <property type="molecule type" value="Genomic_DNA"/>
</dbReference>
<comment type="caution">
    <text evidence="2">The sequence shown here is derived from an EMBL/GenBank/DDBJ whole genome shotgun (WGS) entry which is preliminary data.</text>
</comment>
<sequence>MVRHEGGRWDVGIKAAAVYVERISDSDERLFEDSLAAEEARDLAGLLTKYADKLDEATYSDKAKESGEGEESAKAEESDEPDESDESDKAEKSEDSDGPEDSDESDKSSD</sequence>
<protein>
    <submittedName>
        <fullName evidence="2">Uncharacterized protein</fullName>
    </submittedName>
</protein>
<proteinExistence type="predicted"/>
<feature type="compositionally biased region" description="Basic and acidic residues" evidence="1">
    <location>
        <begin position="51"/>
        <end position="76"/>
    </location>
</feature>
<dbReference type="AlphaFoldDB" id="A0AAE4RLP2"/>
<feature type="region of interest" description="Disordered" evidence="1">
    <location>
        <begin position="51"/>
        <end position="110"/>
    </location>
</feature>
<dbReference type="Proteomes" id="UP001187143">
    <property type="component" value="Unassembled WGS sequence"/>
</dbReference>
<gene>
    <name evidence="2" type="ORF">R4F53_23705</name>
</gene>
<reference evidence="2" key="1">
    <citation type="submission" date="2023-10" db="EMBL/GenBank/DDBJ databases">
        <title>Characterization and genome sequence of Mycobacterium intracellulare ABSURDO, a novel pathogenic isolate with three colony morphotypes that vary in growth and acid-fastness.</title>
        <authorList>
            <person name="Jude B.A."/>
            <person name="Robinson R.T."/>
        </authorList>
    </citation>
    <scope>NUCLEOTIDE SEQUENCE</scope>
    <source>
        <strain evidence="2">ABSURDO Component B</strain>
    </source>
</reference>
<name>A0AAE4RLP2_MYCIT</name>
<feature type="compositionally biased region" description="Acidic residues" evidence="1">
    <location>
        <begin position="77"/>
        <end position="86"/>
    </location>
</feature>
<accession>A0AAE4RLP2</accession>